<dbReference type="InterPro" id="IPR036188">
    <property type="entry name" value="FAD/NAD-bd_sf"/>
</dbReference>
<keyword evidence="2" id="KW-0285">Flavoprotein</keyword>
<feature type="chain" id="PRO_5047272827" evidence="6">
    <location>
        <begin position="23"/>
        <end position="397"/>
    </location>
</feature>
<accession>A0ABY5MQP9</accession>
<protein>
    <submittedName>
        <fullName evidence="8">3-hydroxybenzoate 6-hydroxylase 1</fullName>
        <ecNumber evidence="8">1.14.13.24</ecNumber>
    </submittedName>
</protein>
<evidence type="ECO:0000313" key="9">
    <source>
        <dbReference type="Proteomes" id="UP001342418"/>
    </source>
</evidence>
<comment type="cofactor">
    <cofactor evidence="1">
        <name>FAD</name>
        <dbReference type="ChEBI" id="CHEBI:57692"/>
    </cofactor>
</comment>
<dbReference type="InterPro" id="IPR050493">
    <property type="entry name" value="FAD-dep_Monooxygenase_BioMet"/>
</dbReference>
<name>A0ABY5MQP9_9HYPH</name>
<keyword evidence="3" id="KW-0274">FAD</keyword>
<dbReference type="PANTHER" id="PTHR13789">
    <property type="entry name" value="MONOOXYGENASE"/>
    <property type="match status" value="1"/>
</dbReference>
<reference evidence="8 9" key="1">
    <citation type="submission" date="2018-07" db="EMBL/GenBank/DDBJ databases">
        <title>Genome sequence of Nitratireductor thuwali#1536.</title>
        <authorList>
            <person name="Michoud G."/>
            <person name="Merlino G."/>
            <person name="Sefrji F.O."/>
            <person name="Daffonchio D."/>
        </authorList>
    </citation>
    <scope>NUCLEOTIDE SEQUENCE [LARGE SCALE GENOMIC DNA]</scope>
    <source>
        <strain evidence="9">Nit1536</strain>
    </source>
</reference>
<dbReference type="SUPFAM" id="SSF54373">
    <property type="entry name" value="FAD-linked reductases, C-terminal domain"/>
    <property type="match status" value="1"/>
</dbReference>
<keyword evidence="4 8" id="KW-0560">Oxidoreductase</keyword>
<keyword evidence="5" id="KW-0503">Monooxygenase</keyword>
<dbReference type="Gene3D" id="3.50.50.60">
    <property type="entry name" value="FAD/NAD(P)-binding domain"/>
    <property type="match status" value="1"/>
</dbReference>
<organism evidence="8 9">
    <name type="scientific">Nitratireductor thuwali</name>
    <dbReference type="NCBI Taxonomy" id="2267699"/>
    <lineage>
        <taxon>Bacteria</taxon>
        <taxon>Pseudomonadati</taxon>
        <taxon>Pseudomonadota</taxon>
        <taxon>Alphaproteobacteria</taxon>
        <taxon>Hyphomicrobiales</taxon>
        <taxon>Phyllobacteriaceae</taxon>
        <taxon>Nitratireductor</taxon>
    </lineage>
</organism>
<dbReference type="Proteomes" id="UP001342418">
    <property type="component" value="Chromosome"/>
</dbReference>
<dbReference type="EMBL" id="CP030941">
    <property type="protein sequence ID" value="UUP19107.1"/>
    <property type="molecule type" value="Genomic_DNA"/>
</dbReference>
<evidence type="ECO:0000256" key="1">
    <source>
        <dbReference type="ARBA" id="ARBA00001974"/>
    </source>
</evidence>
<dbReference type="PRINTS" id="PR00420">
    <property type="entry name" value="RNGMNOXGNASE"/>
</dbReference>
<evidence type="ECO:0000256" key="6">
    <source>
        <dbReference type="SAM" id="SignalP"/>
    </source>
</evidence>
<sequence length="397" mass="42121">MKRHVVVAGAGIAGLTAALAFAAQGFNVSVYERADTLEEAGAGLQLSPNATRILDRLGVTARLDGKAVAPQAILLKDAASLRPLGRVPLGRKAEARWGAAYLVVHRADLQGALAEVVGETPSIRLVMGESVDDAAFQGEAVAVRLSSGAQIGCGLLVAADGVWSRLRRLASDGQSRFSGHVAHRAVVRAGDVPEGILSSENDSVCALLAPGFHLVAYPVQGGSQVNLVAVTRGRDLGRRWTSEADMTALVSAMAGASPRLRMLVSVAAPWRTWPLHTVGSLRRWHHPGGMALIGDAAHALTPYAAQGAAMAIEDAALLAVLHARGRERAAMLQRFETLRKPRLKRVAARGRFNRFAWHAGGLVARARNLALHFRSEERLLADLDWLYGYDVEAAPGA</sequence>
<evidence type="ECO:0000256" key="5">
    <source>
        <dbReference type="ARBA" id="ARBA00023033"/>
    </source>
</evidence>
<dbReference type="PANTHER" id="PTHR13789:SF318">
    <property type="entry name" value="GERANYLGERANYL DIPHOSPHATE REDUCTASE"/>
    <property type="match status" value="1"/>
</dbReference>
<keyword evidence="6" id="KW-0732">Signal</keyword>
<dbReference type="InterPro" id="IPR002938">
    <property type="entry name" value="FAD-bd"/>
</dbReference>
<evidence type="ECO:0000256" key="3">
    <source>
        <dbReference type="ARBA" id="ARBA00022827"/>
    </source>
</evidence>
<proteinExistence type="predicted"/>
<dbReference type="GO" id="GO:0018669">
    <property type="term" value="F:3-hydroxybenzoate 6-monooxygenase activity"/>
    <property type="evidence" value="ECO:0007669"/>
    <property type="project" value="UniProtKB-EC"/>
</dbReference>
<evidence type="ECO:0000256" key="4">
    <source>
        <dbReference type="ARBA" id="ARBA00023002"/>
    </source>
</evidence>
<feature type="signal peptide" evidence="6">
    <location>
        <begin position="1"/>
        <end position="22"/>
    </location>
</feature>
<evidence type="ECO:0000256" key="2">
    <source>
        <dbReference type="ARBA" id="ARBA00022630"/>
    </source>
</evidence>
<feature type="domain" description="FAD-binding" evidence="7">
    <location>
        <begin position="4"/>
        <end position="348"/>
    </location>
</feature>
<dbReference type="RefSeq" id="WP_338531289.1">
    <property type="nucleotide sequence ID" value="NZ_CP030941.1"/>
</dbReference>
<evidence type="ECO:0000259" key="7">
    <source>
        <dbReference type="Pfam" id="PF01494"/>
    </source>
</evidence>
<dbReference type="EC" id="1.14.13.24" evidence="8"/>
<dbReference type="SUPFAM" id="SSF51905">
    <property type="entry name" value="FAD/NAD(P)-binding domain"/>
    <property type="match status" value="1"/>
</dbReference>
<dbReference type="Pfam" id="PF01494">
    <property type="entry name" value="FAD_binding_3"/>
    <property type="match status" value="1"/>
</dbReference>
<gene>
    <name evidence="8" type="primary">xlnD</name>
    <name evidence="8" type="ORF">NTH_03597</name>
</gene>
<keyword evidence="9" id="KW-1185">Reference proteome</keyword>
<evidence type="ECO:0000313" key="8">
    <source>
        <dbReference type="EMBL" id="UUP19107.1"/>
    </source>
</evidence>